<name>A0ACC2MMJ5_PERAE</name>
<accession>A0ACC2MMJ5</accession>
<gene>
    <name evidence="1" type="ORF">MRB53_008722</name>
</gene>
<comment type="caution">
    <text evidence="1">The sequence shown here is derived from an EMBL/GenBank/DDBJ whole genome shotgun (WGS) entry which is preliminary data.</text>
</comment>
<evidence type="ECO:0000313" key="1">
    <source>
        <dbReference type="EMBL" id="KAJ8646974.1"/>
    </source>
</evidence>
<evidence type="ECO:0000313" key="2">
    <source>
        <dbReference type="Proteomes" id="UP001234297"/>
    </source>
</evidence>
<reference evidence="1 2" key="1">
    <citation type="journal article" date="2022" name="Hortic Res">
        <title>A haplotype resolved chromosomal level avocado genome allows analysis of novel avocado genes.</title>
        <authorList>
            <person name="Nath O."/>
            <person name="Fletcher S.J."/>
            <person name="Hayward A."/>
            <person name="Shaw L.M."/>
            <person name="Masouleh A.K."/>
            <person name="Furtado A."/>
            <person name="Henry R.J."/>
            <person name="Mitter N."/>
        </authorList>
    </citation>
    <scope>NUCLEOTIDE SEQUENCE [LARGE SCALE GENOMIC DNA]</scope>
    <source>
        <strain evidence="2">cv. Hass</strain>
    </source>
</reference>
<protein>
    <submittedName>
        <fullName evidence="1">Uncharacterized protein</fullName>
    </submittedName>
</protein>
<organism evidence="1 2">
    <name type="scientific">Persea americana</name>
    <name type="common">Avocado</name>
    <dbReference type="NCBI Taxonomy" id="3435"/>
    <lineage>
        <taxon>Eukaryota</taxon>
        <taxon>Viridiplantae</taxon>
        <taxon>Streptophyta</taxon>
        <taxon>Embryophyta</taxon>
        <taxon>Tracheophyta</taxon>
        <taxon>Spermatophyta</taxon>
        <taxon>Magnoliopsida</taxon>
        <taxon>Magnoliidae</taxon>
        <taxon>Laurales</taxon>
        <taxon>Lauraceae</taxon>
        <taxon>Persea</taxon>
    </lineage>
</organism>
<proteinExistence type="predicted"/>
<sequence>MSSSSSTQKHPYPSNLDVANFVSLKQTQTNYLLWKTQVLSLIEWQDLLSFIIGEIPSPNHEMDLSDGSSKMLNPDLASWTGTNRMKKAWITGTLSKEIL</sequence>
<dbReference type="Proteomes" id="UP001234297">
    <property type="component" value="Chromosome 2"/>
</dbReference>
<keyword evidence="2" id="KW-1185">Reference proteome</keyword>
<dbReference type="EMBL" id="CM056810">
    <property type="protein sequence ID" value="KAJ8646974.1"/>
    <property type="molecule type" value="Genomic_DNA"/>
</dbReference>